<evidence type="ECO:0000256" key="8">
    <source>
        <dbReference type="ARBA" id="ARBA00049244"/>
    </source>
</evidence>
<evidence type="ECO:0000259" key="10">
    <source>
        <dbReference type="Pfam" id="PF21694"/>
    </source>
</evidence>
<dbReference type="RefSeq" id="WP_008901729.1">
    <property type="nucleotide sequence ID" value="NZ_GL397071.1"/>
</dbReference>
<dbReference type="Pfam" id="PF06144">
    <property type="entry name" value="DNA_pol3_delta"/>
    <property type="match status" value="1"/>
</dbReference>
<dbReference type="eggNOG" id="COG1466">
    <property type="taxonomic scope" value="Bacteria"/>
</dbReference>
<evidence type="ECO:0000256" key="6">
    <source>
        <dbReference type="ARBA" id="ARBA00022932"/>
    </source>
</evidence>
<evidence type="ECO:0000256" key="4">
    <source>
        <dbReference type="ARBA" id="ARBA00022695"/>
    </source>
</evidence>
<evidence type="ECO:0000313" key="12">
    <source>
        <dbReference type="Proteomes" id="UP000003280"/>
    </source>
</evidence>
<dbReference type="EC" id="2.7.7.7" evidence="1"/>
<dbReference type="GO" id="GO:0003887">
    <property type="term" value="F:DNA-directed DNA polymerase activity"/>
    <property type="evidence" value="ECO:0007669"/>
    <property type="project" value="UniProtKB-KW"/>
</dbReference>
<dbReference type="Proteomes" id="UP000003280">
    <property type="component" value="Unassembled WGS sequence"/>
</dbReference>
<dbReference type="PANTHER" id="PTHR34388">
    <property type="entry name" value="DNA POLYMERASE III SUBUNIT DELTA"/>
    <property type="match status" value="1"/>
</dbReference>
<keyword evidence="6" id="KW-0239">DNA-directed DNA polymerase</keyword>
<dbReference type="Gene3D" id="1.10.8.60">
    <property type="match status" value="1"/>
</dbReference>
<dbReference type="SUPFAM" id="SSF48019">
    <property type="entry name" value="post-AAA+ oligomerization domain-like"/>
    <property type="match status" value="1"/>
</dbReference>
<comment type="similarity">
    <text evidence="7">Belongs to the DNA polymerase HolA subunit family.</text>
</comment>
<name>E0NL76_9FIRM</name>
<dbReference type="SUPFAM" id="SSF52540">
    <property type="entry name" value="P-loop containing nucleoside triphosphate hydrolases"/>
    <property type="match status" value="1"/>
</dbReference>
<keyword evidence="4 11" id="KW-0548">Nucleotidyltransferase</keyword>
<dbReference type="InterPro" id="IPR027417">
    <property type="entry name" value="P-loop_NTPase"/>
</dbReference>
<proteinExistence type="inferred from homology"/>
<dbReference type="PANTHER" id="PTHR34388:SF1">
    <property type="entry name" value="DNA POLYMERASE III SUBUNIT DELTA"/>
    <property type="match status" value="1"/>
</dbReference>
<evidence type="ECO:0000256" key="2">
    <source>
        <dbReference type="ARBA" id="ARBA00017703"/>
    </source>
</evidence>
<organism evidence="11 12">
    <name type="scientific">Peptoniphilus duerdenii ATCC BAA-1640</name>
    <dbReference type="NCBI Taxonomy" id="862517"/>
    <lineage>
        <taxon>Bacteria</taxon>
        <taxon>Bacillati</taxon>
        <taxon>Bacillota</taxon>
        <taxon>Tissierellia</taxon>
        <taxon>Tissierellales</taxon>
        <taxon>Peptoniphilaceae</taxon>
        <taxon>Peptoniphilus</taxon>
    </lineage>
</organism>
<gene>
    <name evidence="11" type="primary">holA</name>
    <name evidence="11" type="ORF">HMPREF9225_0915</name>
</gene>
<accession>E0NL76</accession>
<keyword evidence="5" id="KW-0235">DNA replication</keyword>
<dbReference type="InterPro" id="IPR005790">
    <property type="entry name" value="DNA_polIII_delta"/>
</dbReference>
<feature type="domain" description="DNA polymerase III delta N-terminal" evidence="9">
    <location>
        <begin position="15"/>
        <end position="130"/>
    </location>
</feature>
<dbReference type="Pfam" id="PF21694">
    <property type="entry name" value="DNA_pol3_delta_C"/>
    <property type="match status" value="1"/>
</dbReference>
<dbReference type="GO" id="GO:0006261">
    <property type="term" value="P:DNA-templated DNA replication"/>
    <property type="evidence" value="ECO:0007669"/>
    <property type="project" value="TreeGrafter"/>
</dbReference>
<evidence type="ECO:0000259" key="9">
    <source>
        <dbReference type="Pfam" id="PF06144"/>
    </source>
</evidence>
<dbReference type="Gene3D" id="1.20.272.10">
    <property type="match status" value="1"/>
</dbReference>
<dbReference type="OrthoDB" id="9775929at2"/>
<dbReference type="Gene3D" id="3.40.50.300">
    <property type="entry name" value="P-loop containing nucleotide triphosphate hydrolases"/>
    <property type="match status" value="1"/>
</dbReference>
<keyword evidence="12" id="KW-1185">Reference proteome</keyword>
<dbReference type="STRING" id="862517.HMPREF9225_0915"/>
<sequence>MNSKELYKENLSGAYLLYGKESLLIENAVEYLKNKYVDKSFEAFNLVNVKDYESLVSSCETLPVMANKKLIIVSNSEEFESNLIDVDKTLEYMKDIPDYVVAIFIDENSKLNKSKKFYKFFKKNKREVEFDKVSPQEVTRFVNIYFNRENIEISPSDVNYLISKSAYNSKNLETTLMDLKNELSKFLSYKKIDRSIIDSVLTENIDTNIFKLTDAIFSRDIDIAITEFKNLYDIGEPLQKTFVLIARSIRLLMGYMKLREKNTPDYEIMNVLGIGSFELKKVRSGSFKYKVDEVVEYFKELEELDQNLKTTSMDPYIVYESYLFKVLSTKN</sequence>
<dbReference type="GO" id="GO:0003677">
    <property type="term" value="F:DNA binding"/>
    <property type="evidence" value="ECO:0007669"/>
    <property type="project" value="InterPro"/>
</dbReference>
<evidence type="ECO:0000256" key="7">
    <source>
        <dbReference type="ARBA" id="ARBA00034754"/>
    </source>
</evidence>
<keyword evidence="3 11" id="KW-0808">Transferase</keyword>
<dbReference type="InterPro" id="IPR010372">
    <property type="entry name" value="DNA_pol3_delta_N"/>
</dbReference>
<dbReference type="GO" id="GO:0009360">
    <property type="term" value="C:DNA polymerase III complex"/>
    <property type="evidence" value="ECO:0007669"/>
    <property type="project" value="InterPro"/>
</dbReference>
<evidence type="ECO:0000313" key="11">
    <source>
        <dbReference type="EMBL" id="EFM25451.1"/>
    </source>
</evidence>
<protein>
    <recommendedName>
        <fullName evidence="2">DNA polymerase III subunit delta</fullName>
        <ecNumber evidence="1">2.7.7.7</ecNumber>
    </recommendedName>
</protein>
<evidence type="ECO:0000256" key="3">
    <source>
        <dbReference type="ARBA" id="ARBA00022679"/>
    </source>
</evidence>
<dbReference type="HOGENOM" id="CLU_044694_2_0_9"/>
<comment type="caution">
    <text evidence="11">The sequence shown here is derived from an EMBL/GenBank/DDBJ whole genome shotgun (WGS) entry which is preliminary data.</text>
</comment>
<reference evidence="11 12" key="1">
    <citation type="submission" date="2010-07" db="EMBL/GenBank/DDBJ databases">
        <authorList>
            <person name="Muzny D."/>
            <person name="Qin X."/>
            <person name="Deng J."/>
            <person name="Jiang H."/>
            <person name="Liu Y."/>
            <person name="Qu J."/>
            <person name="Song X.-Z."/>
            <person name="Zhang L."/>
            <person name="Thornton R."/>
            <person name="Coyle M."/>
            <person name="Francisco L."/>
            <person name="Jackson L."/>
            <person name="Javaid M."/>
            <person name="Korchina V."/>
            <person name="Kovar C."/>
            <person name="Mata R."/>
            <person name="Mathew T."/>
            <person name="Ngo R."/>
            <person name="Nguyen L."/>
            <person name="Nguyen N."/>
            <person name="Okwuonu G."/>
            <person name="Ongeri F."/>
            <person name="Pham C."/>
            <person name="Simmons D."/>
            <person name="Wilczek-Boney K."/>
            <person name="Hale W."/>
            <person name="Jakkamsetti A."/>
            <person name="Pham P."/>
            <person name="Ruth R."/>
            <person name="San Lucas F."/>
            <person name="Warren J."/>
            <person name="Zhang J."/>
            <person name="Zhao Z."/>
            <person name="Zhou C."/>
            <person name="Zhu D."/>
            <person name="Lee S."/>
            <person name="Bess C."/>
            <person name="Blankenburg K."/>
            <person name="Forbes L."/>
            <person name="Fu Q."/>
            <person name="Gubbala S."/>
            <person name="Hirani K."/>
            <person name="Jayaseelan J.C."/>
            <person name="Lara F."/>
            <person name="Munidasa M."/>
            <person name="Palculict T."/>
            <person name="Patil S."/>
            <person name="Pu L.-L."/>
            <person name="Saada N."/>
            <person name="Tang L."/>
            <person name="Weissenberger G."/>
            <person name="Zhu Y."/>
            <person name="Hemphill L."/>
            <person name="Shang Y."/>
            <person name="Youmans B."/>
            <person name="Ayvaz T."/>
            <person name="Ross M."/>
            <person name="Santibanez J."/>
            <person name="Aqrawi P."/>
            <person name="Gross S."/>
            <person name="Joshi V."/>
            <person name="Fowler G."/>
            <person name="Nazareth L."/>
            <person name="Reid J."/>
            <person name="Worley K."/>
            <person name="Petrosino J."/>
            <person name="Highlander S."/>
            <person name="Gibbs R."/>
        </authorList>
    </citation>
    <scope>NUCLEOTIDE SEQUENCE [LARGE SCALE GENOMIC DNA]</scope>
    <source>
        <strain evidence="11 12">ATCC BAA-1640</strain>
    </source>
</reference>
<dbReference type="InterPro" id="IPR008921">
    <property type="entry name" value="DNA_pol3_clamp-load_cplx_C"/>
</dbReference>
<evidence type="ECO:0000256" key="5">
    <source>
        <dbReference type="ARBA" id="ARBA00022705"/>
    </source>
</evidence>
<comment type="catalytic activity">
    <reaction evidence="8">
        <text>DNA(n) + a 2'-deoxyribonucleoside 5'-triphosphate = DNA(n+1) + diphosphate</text>
        <dbReference type="Rhea" id="RHEA:22508"/>
        <dbReference type="Rhea" id="RHEA-COMP:17339"/>
        <dbReference type="Rhea" id="RHEA-COMP:17340"/>
        <dbReference type="ChEBI" id="CHEBI:33019"/>
        <dbReference type="ChEBI" id="CHEBI:61560"/>
        <dbReference type="ChEBI" id="CHEBI:173112"/>
        <dbReference type="EC" id="2.7.7.7"/>
    </reaction>
</comment>
<dbReference type="InterPro" id="IPR048466">
    <property type="entry name" value="DNA_pol3_delta-like_C"/>
</dbReference>
<dbReference type="NCBIfam" id="TIGR01128">
    <property type="entry name" value="holA"/>
    <property type="match status" value="1"/>
</dbReference>
<feature type="domain" description="DNA polymerase III delta subunit-like C-terminal" evidence="10">
    <location>
        <begin position="207"/>
        <end position="325"/>
    </location>
</feature>
<evidence type="ECO:0000256" key="1">
    <source>
        <dbReference type="ARBA" id="ARBA00012417"/>
    </source>
</evidence>
<dbReference type="EMBL" id="AEEH01000035">
    <property type="protein sequence ID" value="EFM25451.1"/>
    <property type="molecule type" value="Genomic_DNA"/>
</dbReference>
<dbReference type="AlphaFoldDB" id="E0NL76"/>